<name>A0A9P5WZU1_9AGAR</name>
<gene>
    <name evidence="1" type="ORF">P691DRAFT_766359</name>
</gene>
<organism evidence="1 2">
    <name type="scientific">Macrolepiota fuliginosa MF-IS2</name>
    <dbReference type="NCBI Taxonomy" id="1400762"/>
    <lineage>
        <taxon>Eukaryota</taxon>
        <taxon>Fungi</taxon>
        <taxon>Dikarya</taxon>
        <taxon>Basidiomycota</taxon>
        <taxon>Agaricomycotina</taxon>
        <taxon>Agaricomycetes</taxon>
        <taxon>Agaricomycetidae</taxon>
        <taxon>Agaricales</taxon>
        <taxon>Agaricineae</taxon>
        <taxon>Agaricaceae</taxon>
        <taxon>Macrolepiota</taxon>
    </lineage>
</organism>
<keyword evidence="2" id="KW-1185">Reference proteome</keyword>
<comment type="caution">
    <text evidence="1">The sequence shown here is derived from an EMBL/GenBank/DDBJ whole genome shotgun (WGS) entry which is preliminary data.</text>
</comment>
<evidence type="ECO:0000313" key="2">
    <source>
        <dbReference type="Proteomes" id="UP000807342"/>
    </source>
</evidence>
<reference evidence="1" key="1">
    <citation type="submission" date="2020-11" db="EMBL/GenBank/DDBJ databases">
        <authorList>
            <consortium name="DOE Joint Genome Institute"/>
            <person name="Ahrendt S."/>
            <person name="Riley R."/>
            <person name="Andreopoulos W."/>
            <person name="Labutti K."/>
            <person name="Pangilinan J."/>
            <person name="Ruiz-Duenas F.J."/>
            <person name="Barrasa J.M."/>
            <person name="Sanchez-Garcia M."/>
            <person name="Camarero S."/>
            <person name="Miyauchi S."/>
            <person name="Serrano A."/>
            <person name="Linde D."/>
            <person name="Babiker R."/>
            <person name="Drula E."/>
            <person name="Ayuso-Fernandez I."/>
            <person name="Pacheco R."/>
            <person name="Padilla G."/>
            <person name="Ferreira P."/>
            <person name="Barriuso J."/>
            <person name="Kellner H."/>
            <person name="Castanera R."/>
            <person name="Alfaro M."/>
            <person name="Ramirez L."/>
            <person name="Pisabarro A.G."/>
            <person name="Kuo A."/>
            <person name="Tritt A."/>
            <person name="Lipzen A."/>
            <person name="He G."/>
            <person name="Yan M."/>
            <person name="Ng V."/>
            <person name="Cullen D."/>
            <person name="Martin F."/>
            <person name="Rosso M.-N."/>
            <person name="Henrissat B."/>
            <person name="Hibbett D."/>
            <person name="Martinez A.T."/>
            <person name="Grigoriev I.V."/>
        </authorList>
    </citation>
    <scope>NUCLEOTIDE SEQUENCE</scope>
    <source>
        <strain evidence="1">MF-IS2</strain>
    </source>
</reference>
<dbReference type="Proteomes" id="UP000807342">
    <property type="component" value="Unassembled WGS sequence"/>
</dbReference>
<sequence length="109" mass="12601">MRLLVDPSEMVDTFRSICPAPFYADADLTEGFLNWLHDHAPKVVQEAMISRKSPISQLDTKRLFRSLHARPQCIYVVPGVMNYINVAGQDDDAFQWSHRPSTWKRRKNA</sequence>
<proteinExistence type="predicted"/>
<dbReference type="AlphaFoldDB" id="A0A9P5WZU1"/>
<evidence type="ECO:0000313" key="1">
    <source>
        <dbReference type="EMBL" id="KAF9441375.1"/>
    </source>
</evidence>
<protein>
    <submittedName>
        <fullName evidence="1">Uncharacterized protein</fullName>
    </submittedName>
</protein>
<dbReference type="EMBL" id="MU151932">
    <property type="protein sequence ID" value="KAF9441375.1"/>
    <property type="molecule type" value="Genomic_DNA"/>
</dbReference>
<accession>A0A9P5WZU1</accession>